<organism evidence="2 3">
    <name type="scientific">Gossypium tomentosum</name>
    <name type="common">Hawaiian cotton</name>
    <name type="synonym">Gossypium sandvicense</name>
    <dbReference type="NCBI Taxonomy" id="34277"/>
    <lineage>
        <taxon>Eukaryota</taxon>
        <taxon>Viridiplantae</taxon>
        <taxon>Streptophyta</taxon>
        <taxon>Embryophyta</taxon>
        <taxon>Tracheophyta</taxon>
        <taxon>Spermatophyta</taxon>
        <taxon>Magnoliopsida</taxon>
        <taxon>eudicotyledons</taxon>
        <taxon>Gunneridae</taxon>
        <taxon>Pentapetalae</taxon>
        <taxon>rosids</taxon>
        <taxon>malvids</taxon>
        <taxon>Malvales</taxon>
        <taxon>Malvaceae</taxon>
        <taxon>Malvoideae</taxon>
        <taxon>Gossypium</taxon>
    </lineage>
</organism>
<gene>
    <name evidence="2" type="ORF">ES332_D12G247200v1</name>
</gene>
<accession>A0A5D2ID12</accession>
<dbReference type="AlphaFoldDB" id="A0A5D2ID12"/>
<dbReference type="EMBL" id="CM017634">
    <property type="protein sequence ID" value="TYH40437.1"/>
    <property type="molecule type" value="Genomic_DNA"/>
</dbReference>
<keyword evidence="1" id="KW-0472">Membrane</keyword>
<sequence length="123" mass="14892">MKDITCGRYVFCSDSLPKREKFSFTFILLFLFFLFFFFSFLLFFFFLRRRRGGKKGEKEKRKIKKKTLTLNDIRRRYRNESSSYIALALTEFSESEVFVSLSSHLLLIFSVNTFFSPFSFFFF</sequence>
<keyword evidence="1" id="KW-0812">Transmembrane</keyword>
<keyword evidence="1" id="KW-1133">Transmembrane helix</keyword>
<keyword evidence="3" id="KW-1185">Reference proteome</keyword>
<proteinExistence type="predicted"/>
<name>A0A5D2ID12_GOSTO</name>
<evidence type="ECO:0000313" key="2">
    <source>
        <dbReference type="EMBL" id="TYH40437.1"/>
    </source>
</evidence>
<dbReference type="Proteomes" id="UP000322667">
    <property type="component" value="Chromosome D12"/>
</dbReference>
<protein>
    <submittedName>
        <fullName evidence="2">Uncharacterized protein</fullName>
    </submittedName>
</protein>
<evidence type="ECO:0000256" key="1">
    <source>
        <dbReference type="SAM" id="Phobius"/>
    </source>
</evidence>
<evidence type="ECO:0000313" key="3">
    <source>
        <dbReference type="Proteomes" id="UP000322667"/>
    </source>
</evidence>
<feature type="transmembrane region" description="Helical" evidence="1">
    <location>
        <begin position="24"/>
        <end position="47"/>
    </location>
</feature>
<reference evidence="2 3" key="1">
    <citation type="submission" date="2019-07" db="EMBL/GenBank/DDBJ databases">
        <title>WGS assembly of Gossypium tomentosum.</title>
        <authorList>
            <person name="Chen Z.J."/>
            <person name="Sreedasyam A."/>
            <person name="Ando A."/>
            <person name="Song Q."/>
            <person name="De L."/>
            <person name="Hulse-Kemp A."/>
            <person name="Ding M."/>
            <person name="Ye W."/>
            <person name="Kirkbride R."/>
            <person name="Jenkins J."/>
            <person name="Plott C."/>
            <person name="Lovell J."/>
            <person name="Lin Y.-M."/>
            <person name="Vaughn R."/>
            <person name="Liu B."/>
            <person name="Li W."/>
            <person name="Simpson S."/>
            <person name="Scheffler B."/>
            <person name="Saski C."/>
            <person name="Grover C."/>
            <person name="Hu G."/>
            <person name="Conover J."/>
            <person name="Carlson J."/>
            <person name="Shu S."/>
            <person name="Boston L."/>
            <person name="Williams M."/>
            <person name="Peterson D."/>
            <person name="Mcgee K."/>
            <person name="Jones D."/>
            <person name="Wendel J."/>
            <person name="Stelly D."/>
            <person name="Grimwood J."/>
            <person name="Schmutz J."/>
        </authorList>
    </citation>
    <scope>NUCLEOTIDE SEQUENCE [LARGE SCALE GENOMIC DNA]</scope>
    <source>
        <strain evidence="2">7179.01</strain>
    </source>
</reference>